<name>A0ABV8S119_9BURK</name>
<dbReference type="EMBL" id="JBHSDY010000010">
    <property type="protein sequence ID" value="MFC4299343.1"/>
    <property type="molecule type" value="Genomic_DNA"/>
</dbReference>
<feature type="region of interest" description="Disordered" evidence="1">
    <location>
        <begin position="116"/>
        <end position="136"/>
    </location>
</feature>
<dbReference type="Proteomes" id="UP001595756">
    <property type="component" value="Unassembled WGS sequence"/>
</dbReference>
<organism evidence="2 3">
    <name type="scientific">Castellaniella hirudinis</name>
    <dbReference type="NCBI Taxonomy" id="1144617"/>
    <lineage>
        <taxon>Bacteria</taxon>
        <taxon>Pseudomonadati</taxon>
        <taxon>Pseudomonadota</taxon>
        <taxon>Betaproteobacteria</taxon>
        <taxon>Burkholderiales</taxon>
        <taxon>Alcaligenaceae</taxon>
        <taxon>Castellaniella</taxon>
    </lineage>
</organism>
<protein>
    <submittedName>
        <fullName evidence="2">Uncharacterized protein</fullName>
    </submittedName>
</protein>
<dbReference type="RefSeq" id="WP_376813885.1">
    <property type="nucleotide sequence ID" value="NZ_JBHSDY010000010.1"/>
</dbReference>
<proteinExistence type="predicted"/>
<evidence type="ECO:0000313" key="2">
    <source>
        <dbReference type="EMBL" id="MFC4299343.1"/>
    </source>
</evidence>
<keyword evidence="3" id="KW-1185">Reference proteome</keyword>
<comment type="caution">
    <text evidence="2">The sequence shown here is derived from an EMBL/GenBank/DDBJ whole genome shotgun (WGS) entry which is preliminary data.</text>
</comment>
<evidence type="ECO:0000256" key="1">
    <source>
        <dbReference type="SAM" id="MobiDB-lite"/>
    </source>
</evidence>
<evidence type="ECO:0000313" key="3">
    <source>
        <dbReference type="Proteomes" id="UP001595756"/>
    </source>
</evidence>
<accession>A0ABV8S119</accession>
<sequence>MAAVFVLMLGGCAQYQWVKPGATQQEQDRDNYACLGEATKLYPPKQVSRIARTAYTTPKKTSCETVGKKLECITTGGDYVPEQIEYVDGNAGGRNHMVKQCMGMKGWSWELVEPKKFYEPKQPPETKPSSESKKPR</sequence>
<reference evidence="3" key="1">
    <citation type="journal article" date="2019" name="Int. J. Syst. Evol. Microbiol.">
        <title>The Global Catalogue of Microorganisms (GCM) 10K type strain sequencing project: providing services to taxonomists for standard genome sequencing and annotation.</title>
        <authorList>
            <consortium name="The Broad Institute Genomics Platform"/>
            <consortium name="The Broad Institute Genome Sequencing Center for Infectious Disease"/>
            <person name="Wu L."/>
            <person name="Ma J."/>
        </authorList>
    </citation>
    <scope>NUCLEOTIDE SEQUENCE [LARGE SCALE GENOMIC DNA]</scope>
    <source>
        <strain evidence="3">CGMCC 1.19029</strain>
    </source>
</reference>
<gene>
    <name evidence="2" type="ORF">ACFO0J_14965</name>
</gene>